<feature type="compositionally biased region" description="Pro residues" evidence="1">
    <location>
        <begin position="82"/>
        <end position="134"/>
    </location>
</feature>
<keyword evidence="2" id="KW-0812">Transmembrane</keyword>
<dbReference type="RefSeq" id="WP_166226464.1">
    <property type="nucleotide sequence ID" value="NZ_CP049989.1"/>
</dbReference>
<accession>A0A6G8IFT3</accession>
<gene>
    <name evidence="4" type="ORF">G9Q37_06955</name>
</gene>
<evidence type="ECO:0000256" key="1">
    <source>
        <dbReference type="SAM" id="MobiDB-lite"/>
    </source>
</evidence>
<feature type="compositionally biased region" description="Low complexity" evidence="1">
    <location>
        <begin position="135"/>
        <end position="168"/>
    </location>
</feature>
<feature type="region of interest" description="Disordered" evidence="1">
    <location>
        <begin position="76"/>
        <end position="168"/>
    </location>
</feature>
<dbReference type="Pfam" id="PF16537">
    <property type="entry name" value="T2SSB"/>
    <property type="match status" value="1"/>
</dbReference>
<dbReference type="EMBL" id="CP049989">
    <property type="protein sequence ID" value="QIM51895.1"/>
    <property type="molecule type" value="Genomic_DNA"/>
</dbReference>
<dbReference type="Proteomes" id="UP000503162">
    <property type="component" value="Chromosome"/>
</dbReference>
<keyword evidence="2" id="KW-0472">Membrane</keyword>
<evidence type="ECO:0000259" key="3">
    <source>
        <dbReference type="Pfam" id="PF16537"/>
    </source>
</evidence>
<dbReference type="AlphaFoldDB" id="A0A6G8IFT3"/>
<sequence length="244" mass="24581">MSYILDALRRADAERERGRVPGLHTQVPPTRTGDAARSGAGRGARRPWRLALLLIALFALLAVAAGWWFGRGSAPVTAQAPAPAPAPAPAVATAPPPPAPPVSPAPPALPAPVQPVQPILAPPPPPPPSPPPPARAAAPAPAPSSAVASTPAPAPAAKPAAAGPAPADEALPRVADLPEPARAGLPALKVSGATYASNPALRMLIVDGKVLQEGQDIAPGLKLETIGPRAAVINHQGQRLRLTY</sequence>
<keyword evidence="5" id="KW-1185">Reference proteome</keyword>
<evidence type="ECO:0000313" key="4">
    <source>
        <dbReference type="EMBL" id="QIM51895.1"/>
    </source>
</evidence>
<feature type="domain" description="Type II secretion system protein GspB C-terminal" evidence="3">
    <location>
        <begin position="185"/>
        <end position="242"/>
    </location>
</feature>
<dbReference type="KEGG" id="hcz:G9Q37_06955"/>
<name>A0A6G8IFT3_9BURK</name>
<feature type="region of interest" description="Disordered" evidence="1">
    <location>
        <begin position="14"/>
        <end position="42"/>
    </location>
</feature>
<evidence type="ECO:0000313" key="5">
    <source>
        <dbReference type="Proteomes" id="UP000503162"/>
    </source>
</evidence>
<dbReference type="InterPro" id="IPR032389">
    <property type="entry name" value="GspB_C"/>
</dbReference>
<proteinExistence type="predicted"/>
<dbReference type="GO" id="GO:0015627">
    <property type="term" value="C:type II protein secretion system complex"/>
    <property type="evidence" value="ECO:0007669"/>
    <property type="project" value="InterPro"/>
</dbReference>
<feature type="transmembrane region" description="Helical" evidence="2">
    <location>
        <begin position="50"/>
        <end position="69"/>
    </location>
</feature>
<evidence type="ECO:0000256" key="2">
    <source>
        <dbReference type="SAM" id="Phobius"/>
    </source>
</evidence>
<organism evidence="4 5">
    <name type="scientific">Hydrogenophaga crocea</name>
    <dbReference type="NCBI Taxonomy" id="2716225"/>
    <lineage>
        <taxon>Bacteria</taxon>
        <taxon>Pseudomonadati</taxon>
        <taxon>Pseudomonadota</taxon>
        <taxon>Betaproteobacteria</taxon>
        <taxon>Burkholderiales</taxon>
        <taxon>Comamonadaceae</taxon>
        <taxon>Hydrogenophaga</taxon>
    </lineage>
</organism>
<keyword evidence="2" id="KW-1133">Transmembrane helix</keyword>
<protein>
    <submittedName>
        <fullName evidence="4">General secretion pathway protein GspB</fullName>
    </submittedName>
</protein>
<reference evidence="4 5" key="1">
    <citation type="submission" date="2020-03" db="EMBL/GenBank/DDBJ databases">
        <title>Hydrogenophaga sp. nov. isolated from cyanobacterial mat.</title>
        <authorList>
            <person name="Thorat V."/>
            <person name="Kirdat K."/>
            <person name="Tiwarekar B."/>
            <person name="Costa E.D."/>
            <person name="Yadav A."/>
        </authorList>
    </citation>
    <scope>NUCLEOTIDE SEQUENCE [LARGE SCALE GENOMIC DNA]</scope>
    <source>
        <strain evidence="4 5">BA0156</strain>
    </source>
</reference>